<accession>A0A0X2NK21</accession>
<feature type="transmembrane region" description="Helical" evidence="13">
    <location>
        <begin position="43"/>
        <end position="65"/>
    </location>
</feature>
<evidence type="ECO:0000256" key="5">
    <source>
        <dbReference type="ARBA" id="ARBA00022723"/>
    </source>
</evidence>
<gene>
    <name evidence="13" type="primary">fluC</name>
    <name evidence="13" type="synonym">crcB</name>
    <name evidence="14" type="ORF">CVAR292_01161</name>
</gene>
<comment type="function">
    <text evidence="12 13">Fluoride-specific ion channel. Important for reducing fluoride concentration in the cell, thus reducing its toxicity.</text>
</comment>
<evidence type="ECO:0000313" key="14">
    <source>
        <dbReference type="EMBL" id="CUU65826.1"/>
    </source>
</evidence>
<evidence type="ECO:0000313" key="15">
    <source>
        <dbReference type="Proteomes" id="UP000182498"/>
    </source>
</evidence>
<dbReference type="PANTHER" id="PTHR28259">
    <property type="entry name" value="FLUORIDE EXPORT PROTEIN 1-RELATED"/>
    <property type="match status" value="1"/>
</dbReference>
<dbReference type="GO" id="GO:0005886">
    <property type="term" value="C:plasma membrane"/>
    <property type="evidence" value="ECO:0007669"/>
    <property type="project" value="UniProtKB-SubCell"/>
</dbReference>
<comment type="catalytic activity">
    <reaction evidence="11">
        <text>fluoride(in) = fluoride(out)</text>
        <dbReference type="Rhea" id="RHEA:76159"/>
        <dbReference type="ChEBI" id="CHEBI:17051"/>
    </reaction>
    <physiologicalReaction direction="left-to-right" evidence="11">
        <dbReference type="Rhea" id="RHEA:76160"/>
    </physiologicalReaction>
</comment>
<dbReference type="Proteomes" id="UP000182498">
    <property type="component" value="Unassembled WGS sequence"/>
</dbReference>
<keyword evidence="13" id="KW-0915">Sodium</keyword>
<keyword evidence="8 13" id="KW-0472">Membrane</keyword>
<dbReference type="GO" id="GO:0062054">
    <property type="term" value="F:fluoride channel activity"/>
    <property type="evidence" value="ECO:0007669"/>
    <property type="project" value="UniProtKB-UniRule"/>
</dbReference>
<dbReference type="OrthoDB" id="5148600at2"/>
<keyword evidence="15" id="KW-1185">Reference proteome</keyword>
<keyword evidence="4 13" id="KW-0812">Transmembrane</keyword>
<evidence type="ECO:0000256" key="12">
    <source>
        <dbReference type="ARBA" id="ARBA00049940"/>
    </source>
</evidence>
<evidence type="ECO:0000256" key="4">
    <source>
        <dbReference type="ARBA" id="ARBA00022692"/>
    </source>
</evidence>
<dbReference type="PANTHER" id="PTHR28259:SF16">
    <property type="entry name" value="FLUORIDE-SPECIFIC ION CHANNEL FLUC 2"/>
    <property type="match status" value="1"/>
</dbReference>
<evidence type="ECO:0000256" key="2">
    <source>
        <dbReference type="ARBA" id="ARBA00022448"/>
    </source>
</evidence>
<dbReference type="RefSeq" id="WP_073883856.1">
    <property type="nucleotide sequence ID" value="NZ_FAUH01000006.1"/>
</dbReference>
<keyword evidence="5 13" id="KW-0479">Metal-binding</keyword>
<evidence type="ECO:0000256" key="10">
    <source>
        <dbReference type="ARBA" id="ARBA00035120"/>
    </source>
</evidence>
<evidence type="ECO:0000256" key="13">
    <source>
        <dbReference type="HAMAP-Rule" id="MF_00454"/>
    </source>
</evidence>
<dbReference type="GO" id="GO:0140114">
    <property type="term" value="P:cellular detoxification of fluoride"/>
    <property type="evidence" value="ECO:0007669"/>
    <property type="project" value="UniProtKB-UniRule"/>
</dbReference>
<dbReference type="EMBL" id="FAUH01000006">
    <property type="protein sequence ID" value="CUU65826.1"/>
    <property type="molecule type" value="Genomic_DNA"/>
</dbReference>
<evidence type="ECO:0000256" key="11">
    <source>
        <dbReference type="ARBA" id="ARBA00035585"/>
    </source>
</evidence>
<evidence type="ECO:0000256" key="3">
    <source>
        <dbReference type="ARBA" id="ARBA00022475"/>
    </source>
</evidence>
<dbReference type="Pfam" id="PF02537">
    <property type="entry name" value="CRCB"/>
    <property type="match status" value="1"/>
</dbReference>
<comment type="caution">
    <text evidence="13">Lacks conserved residue(s) required for the propagation of feature annotation.</text>
</comment>
<evidence type="ECO:0000256" key="9">
    <source>
        <dbReference type="ARBA" id="ARBA00023303"/>
    </source>
</evidence>
<protein>
    <recommendedName>
        <fullName evidence="13">Fluoride-specific ion channel FluC</fullName>
    </recommendedName>
</protein>
<evidence type="ECO:0000256" key="7">
    <source>
        <dbReference type="ARBA" id="ARBA00023065"/>
    </source>
</evidence>
<evidence type="ECO:0000256" key="8">
    <source>
        <dbReference type="ARBA" id="ARBA00023136"/>
    </source>
</evidence>
<keyword evidence="7 13" id="KW-0406">Ion transport</keyword>
<proteinExistence type="inferred from homology"/>
<organism evidence="14 15">
    <name type="scientific">Corynebacterium variabile</name>
    <dbReference type="NCBI Taxonomy" id="1727"/>
    <lineage>
        <taxon>Bacteria</taxon>
        <taxon>Bacillati</taxon>
        <taxon>Actinomycetota</taxon>
        <taxon>Actinomycetes</taxon>
        <taxon>Mycobacteriales</taxon>
        <taxon>Corynebacteriaceae</taxon>
        <taxon>Corynebacterium</taxon>
    </lineage>
</organism>
<dbReference type="InterPro" id="IPR003691">
    <property type="entry name" value="FluC"/>
</dbReference>
<sequence>MTPLLFCILCLAGGLGAGCRFVLDGVVKARLAHRFTGSDLVGLPWATFLINATGSLTLGLLAGLVTAGALPEDWQAVVGTGFLGGYTTFSTAMVETMNLIRQNRHRAAALNGVGVLVVTVLLAGLGLWAGTQLAG</sequence>
<reference evidence="15" key="1">
    <citation type="submission" date="2015-11" db="EMBL/GenBank/DDBJ databases">
        <authorList>
            <person name="Dugat-Bony E."/>
        </authorList>
    </citation>
    <scope>NUCLEOTIDE SEQUENCE [LARGE SCALE GENOMIC DNA]</scope>
    <source>
        <strain evidence="15">Mu292</strain>
    </source>
</reference>
<feature type="transmembrane region" description="Helical" evidence="13">
    <location>
        <begin position="107"/>
        <end position="129"/>
    </location>
</feature>
<keyword evidence="9 13" id="KW-0407">Ion channel</keyword>
<keyword evidence="2 13" id="KW-0813">Transport</keyword>
<name>A0A0X2NK21_9CORY</name>
<comment type="subcellular location">
    <subcellularLocation>
        <location evidence="1 13">Cell membrane</location>
        <topology evidence="1 13">Multi-pass membrane protein</topology>
    </subcellularLocation>
</comment>
<evidence type="ECO:0000256" key="1">
    <source>
        <dbReference type="ARBA" id="ARBA00004651"/>
    </source>
</evidence>
<dbReference type="AlphaFoldDB" id="A0A0X2NK21"/>
<comment type="similarity">
    <text evidence="10 13">Belongs to the fluoride channel Fluc/FEX (TC 1.A.43) family.</text>
</comment>
<feature type="binding site" evidence="13">
    <location>
        <position position="84"/>
    </location>
    <ligand>
        <name>Na(+)</name>
        <dbReference type="ChEBI" id="CHEBI:29101"/>
        <note>structural</note>
    </ligand>
</feature>
<dbReference type="HAMAP" id="MF_00454">
    <property type="entry name" value="FluC"/>
    <property type="match status" value="1"/>
</dbReference>
<comment type="activity regulation">
    <text evidence="13">Na(+) is not transported, but it plays an essential structural role and its presence is essential for fluoride channel function.</text>
</comment>
<dbReference type="GO" id="GO:0046872">
    <property type="term" value="F:metal ion binding"/>
    <property type="evidence" value="ECO:0007669"/>
    <property type="project" value="UniProtKB-KW"/>
</dbReference>
<feature type="binding site" evidence="13">
    <location>
        <position position="87"/>
    </location>
    <ligand>
        <name>Na(+)</name>
        <dbReference type="ChEBI" id="CHEBI:29101"/>
        <note>structural</note>
    </ligand>
</feature>
<keyword evidence="6 13" id="KW-1133">Transmembrane helix</keyword>
<keyword evidence="3 13" id="KW-1003">Cell membrane</keyword>
<evidence type="ECO:0000256" key="6">
    <source>
        <dbReference type="ARBA" id="ARBA00022989"/>
    </source>
</evidence>